<accession>A0A0A9GE95</accession>
<evidence type="ECO:0000313" key="2">
    <source>
        <dbReference type="EMBL" id="JAE18978.1"/>
    </source>
</evidence>
<organism evidence="2">
    <name type="scientific">Arundo donax</name>
    <name type="common">Giant reed</name>
    <name type="synonym">Donax arundinaceus</name>
    <dbReference type="NCBI Taxonomy" id="35708"/>
    <lineage>
        <taxon>Eukaryota</taxon>
        <taxon>Viridiplantae</taxon>
        <taxon>Streptophyta</taxon>
        <taxon>Embryophyta</taxon>
        <taxon>Tracheophyta</taxon>
        <taxon>Spermatophyta</taxon>
        <taxon>Magnoliopsida</taxon>
        <taxon>Liliopsida</taxon>
        <taxon>Poales</taxon>
        <taxon>Poaceae</taxon>
        <taxon>PACMAD clade</taxon>
        <taxon>Arundinoideae</taxon>
        <taxon>Arundineae</taxon>
        <taxon>Arundo</taxon>
    </lineage>
</organism>
<dbReference type="EMBL" id="GBRH01178918">
    <property type="protein sequence ID" value="JAE18978.1"/>
    <property type="molecule type" value="Transcribed_RNA"/>
</dbReference>
<evidence type="ECO:0000256" key="1">
    <source>
        <dbReference type="SAM" id="MobiDB-lite"/>
    </source>
</evidence>
<dbReference type="AlphaFoldDB" id="A0A0A9GE95"/>
<feature type="region of interest" description="Disordered" evidence="1">
    <location>
        <begin position="30"/>
        <end position="60"/>
    </location>
</feature>
<sequence length="84" mass="9435">MLNPVLDSKEIINFQYSYSDSNYGFLLPTIRPDSPQHARGQANGGGSPGPLHSNSHSSNYPILTTRQENNIFSKYIYSLPLHRN</sequence>
<reference evidence="2" key="1">
    <citation type="submission" date="2014-09" db="EMBL/GenBank/DDBJ databases">
        <authorList>
            <person name="Magalhaes I.L.F."/>
            <person name="Oliveira U."/>
            <person name="Santos F.R."/>
            <person name="Vidigal T.H.D.A."/>
            <person name="Brescovit A.D."/>
            <person name="Santos A.J."/>
        </authorList>
    </citation>
    <scope>NUCLEOTIDE SEQUENCE</scope>
    <source>
        <tissue evidence="2">Shoot tissue taken approximately 20 cm above the soil surface</tissue>
    </source>
</reference>
<reference evidence="2" key="2">
    <citation type="journal article" date="2015" name="Data Brief">
        <title>Shoot transcriptome of the giant reed, Arundo donax.</title>
        <authorList>
            <person name="Barrero R.A."/>
            <person name="Guerrero F.D."/>
            <person name="Moolhuijzen P."/>
            <person name="Goolsby J.A."/>
            <person name="Tidwell J."/>
            <person name="Bellgard S.E."/>
            <person name="Bellgard M.I."/>
        </authorList>
    </citation>
    <scope>NUCLEOTIDE SEQUENCE</scope>
    <source>
        <tissue evidence="2">Shoot tissue taken approximately 20 cm above the soil surface</tissue>
    </source>
</reference>
<protein>
    <submittedName>
        <fullName evidence="2">Uncharacterized protein</fullName>
    </submittedName>
</protein>
<name>A0A0A9GE95_ARUDO</name>
<proteinExistence type="predicted"/>